<dbReference type="InterPro" id="IPR001356">
    <property type="entry name" value="HD"/>
</dbReference>
<keyword evidence="3 6" id="KW-0238">DNA-binding</keyword>
<keyword evidence="11" id="KW-1185">Reference proteome</keyword>
<feature type="compositionally biased region" description="Basic and acidic residues" evidence="8">
    <location>
        <begin position="160"/>
        <end position="178"/>
    </location>
</feature>
<keyword evidence="2" id="KW-0677">Repeat</keyword>
<reference evidence="10" key="3">
    <citation type="submission" date="2025-09" db="UniProtKB">
        <authorList>
            <consortium name="Ensembl"/>
        </authorList>
    </citation>
    <scope>IDENTIFICATION</scope>
    <source>
        <strain evidence="10">Thoroughbred</strain>
    </source>
</reference>
<name>A0A5F5PTV2_HORSE</name>
<protein>
    <submittedName>
        <fullName evidence="10">Double homeobox A</fullName>
    </submittedName>
</protein>
<dbReference type="SMR" id="A0A5F5PTV2"/>
<dbReference type="InterPro" id="IPR051306">
    <property type="entry name" value="Homeobox_regulator"/>
</dbReference>
<dbReference type="PROSITE" id="PS50071">
    <property type="entry name" value="HOMEOBOX_2"/>
    <property type="match status" value="2"/>
</dbReference>
<dbReference type="CDD" id="cd00086">
    <property type="entry name" value="homeodomain"/>
    <property type="match status" value="2"/>
</dbReference>
<dbReference type="OMA" id="SHKMVTT"/>
<feature type="domain" description="Homeobox" evidence="9">
    <location>
        <begin position="13"/>
        <end position="73"/>
    </location>
</feature>
<dbReference type="InParanoid" id="A0A5F5PTV2"/>
<dbReference type="Pfam" id="PF00046">
    <property type="entry name" value="Homeodomain"/>
    <property type="match status" value="2"/>
</dbReference>
<feature type="DNA-binding region" description="Homeobox" evidence="6">
    <location>
        <begin position="100"/>
        <end position="159"/>
    </location>
</feature>
<evidence type="ECO:0000256" key="7">
    <source>
        <dbReference type="RuleBase" id="RU000682"/>
    </source>
</evidence>
<evidence type="ECO:0000313" key="12">
    <source>
        <dbReference type="VGNC" id="VGNC:17361"/>
    </source>
</evidence>
<evidence type="ECO:0000256" key="1">
    <source>
        <dbReference type="ARBA" id="ARBA00004123"/>
    </source>
</evidence>
<evidence type="ECO:0000256" key="3">
    <source>
        <dbReference type="ARBA" id="ARBA00023125"/>
    </source>
</evidence>
<evidence type="ECO:0000256" key="8">
    <source>
        <dbReference type="SAM" id="MobiDB-lite"/>
    </source>
</evidence>
<evidence type="ECO:0000259" key="9">
    <source>
        <dbReference type="PROSITE" id="PS50071"/>
    </source>
</evidence>
<reference evidence="10" key="2">
    <citation type="submission" date="2025-08" db="UniProtKB">
        <authorList>
            <consortium name="Ensembl"/>
        </authorList>
    </citation>
    <scope>IDENTIFICATION</scope>
    <source>
        <strain evidence="10">Thoroughbred</strain>
    </source>
</reference>
<dbReference type="GO" id="GO:0000981">
    <property type="term" value="F:DNA-binding transcription factor activity, RNA polymerase II-specific"/>
    <property type="evidence" value="ECO:0000318"/>
    <property type="project" value="GO_Central"/>
</dbReference>
<gene>
    <name evidence="10 12" type="primary">DUXA</name>
</gene>
<dbReference type="AlphaFoldDB" id="A0A5F5PTV2"/>
<dbReference type="GO" id="GO:0005634">
    <property type="term" value="C:nucleus"/>
    <property type="evidence" value="ECO:0000318"/>
    <property type="project" value="GO_Central"/>
</dbReference>
<dbReference type="GeneTree" id="ENSGT00940000163365"/>
<evidence type="ECO:0000256" key="2">
    <source>
        <dbReference type="ARBA" id="ARBA00022737"/>
    </source>
</evidence>
<dbReference type="GO" id="GO:0000977">
    <property type="term" value="F:RNA polymerase II transcription regulatory region sequence-specific DNA binding"/>
    <property type="evidence" value="ECO:0000318"/>
    <property type="project" value="GO_Central"/>
</dbReference>
<dbReference type="GO" id="GO:0006357">
    <property type="term" value="P:regulation of transcription by RNA polymerase II"/>
    <property type="evidence" value="ECO:0000318"/>
    <property type="project" value="GO_Central"/>
</dbReference>
<dbReference type="PRINTS" id="PR00031">
    <property type="entry name" value="HTHREPRESSR"/>
</dbReference>
<dbReference type="InterPro" id="IPR009057">
    <property type="entry name" value="Homeodomain-like_sf"/>
</dbReference>
<dbReference type="SUPFAM" id="SSF46689">
    <property type="entry name" value="Homeodomain-like"/>
    <property type="match status" value="2"/>
</dbReference>
<proteinExistence type="predicted"/>
<dbReference type="PANTHER" id="PTHR46123">
    <property type="entry name" value="MIX-TYPE HOMEOBOX GENE 1-RELATED"/>
    <property type="match status" value="1"/>
</dbReference>
<sequence>MAQAVSPNNTTAANRRRSRTKFTEDQLKILINAFNQKPYPSYATKQRLALEINTEESRIQIWFQNRRARHRFQKRSEPEEHLESSQDEDHPEEKIQSRGDRRCRTSYTSSQLHTLIEAFMNNPYPGIDSRQQLAIEIGVPESRIQIWFQNRRSRCHVQRKREPDEALEQRQDQGKISEVRVQGIETTQNGTDLTSDSYSSGARTRW</sequence>
<dbReference type="PANTHER" id="PTHR46123:SF7">
    <property type="entry name" value="DOUBLE HOMEOBOX PROTEIN A"/>
    <property type="match status" value="1"/>
</dbReference>
<organism evidence="10 11">
    <name type="scientific">Equus caballus</name>
    <name type="common">Horse</name>
    <dbReference type="NCBI Taxonomy" id="9796"/>
    <lineage>
        <taxon>Eukaryota</taxon>
        <taxon>Metazoa</taxon>
        <taxon>Chordata</taxon>
        <taxon>Craniata</taxon>
        <taxon>Vertebrata</taxon>
        <taxon>Euteleostomi</taxon>
        <taxon>Mammalia</taxon>
        <taxon>Eutheria</taxon>
        <taxon>Laurasiatheria</taxon>
        <taxon>Perissodactyla</taxon>
        <taxon>Equidae</taxon>
        <taxon>Equus</taxon>
    </lineage>
</organism>
<dbReference type="Bgee" id="ENSECAG00000043636">
    <property type="expression patterns" value="Expressed in chorionic villus and 2 other cell types or tissues"/>
</dbReference>
<evidence type="ECO:0000313" key="11">
    <source>
        <dbReference type="Proteomes" id="UP000002281"/>
    </source>
</evidence>
<feature type="DNA-binding region" description="Homeobox" evidence="6">
    <location>
        <begin position="15"/>
        <end position="74"/>
    </location>
</feature>
<dbReference type="Ensembl" id="ENSECAT00000074533.2">
    <property type="protein sequence ID" value="ENSECAP00000051209.1"/>
    <property type="gene ID" value="ENSECAG00000043636.2"/>
</dbReference>
<feature type="region of interest" description="Disordered" evidence="8">
    <location>
        <begin position="72"/>
        <end position="106"/>
    </location>
</feature>
<dbReference type="PaxDb" id="9796-ENSECAP00000051209"/>
<keyword evidence="5 6" id="KW-0539">Nucleus</keyword>
<feature type="compositionally biased region" description="Basic and acidic residues" evidence="8">
    <location>
        <begin position="74"/>
        <end position="103"/>
    </location>
</feature>
<feature type="region of interest" description="Disordered" evidence="8">
    <location>
        <begin position="159"/>
        <end position="206"/>
    </location>
</feature>
<dbReference type="SMART" id="SM00389">
    <property type="entry name" value="HOX"/>
    <property type="match status" value="2"/>
</dbReference>
<comment type="subcellular location">
    <subcellularLocation>
        <location evidence="1 6 7">Nucleus</location>
    </subcellularLocation>
</comment>
<keyword evidence="4 6" id="KW-0371">Homeobox</keyword>
<evidence type="ECO:0000313" key="10">
    <source>
        <dbReference type="Ensembl" id="ENSECAP00000051209.1"/>
    </source>
</evidence>
<feature type="domain" description="Homeobox" evidence="9">
    <location>
        <begin position="98"/>
        <end position="158"/>
    </location>
</feature>
<feature type="region of interest" description="Disordered" evidence="8">
    <location>
        <begin position="1"/>
        <end position="21"/>
    </location>
</feature>
<evidence type="ECO:0000256" key="5">
    <source>
        <dbReference type="ARBA" id="ARBA00023242"/>
    </source>
</evidence>
<reference evidence="10 11" key="1">
    <citation type="journal article" date="2009" name="Science">
        <title>Genome sequence, comparative analysis, and population genetics of the domestic horse.</title>
        <authorList>
            <consortium name="Broad Institute Genome Sequencing Platform"/>
            <consortium name="Broad Institute Whole Genome Assembly Team"/>
            <person name="Wade C.M."/>
            <person name="Giulotto E."/>
            <person name="Sigurdsson S."/>
            <person name="Zoli M."/>
            <person name="Gnerre S."/>
            <person name="Imsland F."/>
            <person name="Lear T.L."/>
            <person name="Adelson D.L."/>
            <person name="Bailey E."/>
            <person name="Bellone R.R."/>
            <person name="Bloecker H."/>
            <person name="Distl O."/>
            <person name="Edgar R.C."/>
            <person name="Garber M."/>
            <person name="Leeb T."/>
            <person name="Mauceli E."/>
            <person name="MacLeod J.N."/>
            <person name="Penedo M.C.T."/>
            <person name="Raison J.M."/>
            <person name="Sharpe T."/>
            <person name="Vogel J."/>
            <person name="Andersson L."/>
            <person name="Antczak D.F."/>
            <person name="Biagi T."/>
            <person name="Binns M.M."/>
            <person name="Chowdhary B.P."/>
            <person name="Coleman S.J."/>
            <person name="Della Valle G."/>
            <person name="Fryc S."/>
            <person name="Guerin G."/>
            <person name="Hasegawa T."/>
            <person name="Hill E.W."/>
            <person name="Jurka J."/>
            <person name="Kiialainen A."/>
            <person name="Lindgren G."/>
            <person name="Liu J."/>
            <person name="Magnani E."/>
            <person name="Mickelson J.R."/>
            <person name="Murray J."/>
            <person name="Nergadze S.G."/>
            <person name="Onofrio R."/>
            <person name="Pedroni S."/>
            <person name="Piras M.F."/>
            <person name="Raudsepp T."/>
            <person name="Rocchi M."/>
            <person name="Roeed K.H."/>
            <person name="Ryder O.A."/>
            <person name="Searle S."/>
            <person name="Skow L."/>
            <person name="Swinburne J.E."/>
            <person name="Syvaenen A.C."/>
            <person name="Tozaki T."/>
            <person name="Valberg S.J."/>
            <person name="Vaudin M."/>
            <person name="White J.R."/>
            <person name="Zody M.C."/>
            <person name="Lander E.S."/>
            <person name="Lindblad-Toh K."/>
        </authorList>
    </citation>
    <scope>NUCLEOTIDE SEQUENCE [LARGE SCALE GENOMIC DNA]</scope>
    <source>
        <strain evidence="10 11">Thoroughbred</strain>
    </source>
</reference>
<evidence type="ECO:0000256" key="6">
    <source>
        <dbReference type="PROSITE-ProRule" id="PRU00108"/>
    </source>
</evidence>
<dbReference type="InterPro" id="IPR000047">
    <property type="entry name" value="HTH_motif"/>
</dbReference>
<dbReference type="STRING" id="9796.ENSECAP00000051209"/>
<accession>A0A5F5PTV2</accession>
<evidence type="ECO:0000256" key="4">
    <source>
        <dbReference type="ARBA" id="ARBA00023155"/>
    </source>
</evidence>
<dbReference type="VGNC" id="VGNC:17361">
    <property type="gene designation" value="DUXA"/>
</dbReference>
<dbReference type="Gene3D" id="1.10.10.60">
    <property type="entry name" value="Homeodomain-like"/>
    <property type="match status" value="2"/>
</dbReference>
<dbReference type="Proteomes" id="UP000002281">
    <property type="component" value="Chromosome 10"/>
</dbReference>
<feature type="compositionally biased region" description="Polar residues" evidence="8">
    <location>
        <begin position="184"/>
        <end position="206"/>
    </location>
</feature>